<evidence type="ECO:0000256" key="2">
    <source>
        <dbReference type="SAM" id="MobiDB-lite"/>
    </source>
</evidence>
<comment type="cofactor">
    <cofactor evidence="1">
        <name>Mg(2+)</name>
        <dbReference type="ChEBI" id="CHEBI:18420"/>
    </cofactor>
</comment>
<dbReference type="GO" id="GO:0004722">
    <property type="term" value="F:protein serine/threonine phosphatase activity"/>
    <property type="evidence" value="ECO:0007669"/>
    <property type="project" value="UniProtKB-EC"/>
</dbReference>
<keyword evidence="1" id="KW-0378">Hydrolase</keyword>
<keyword evidence="1" id="KW-0464">Manganese</keyword>
<dbReference type="InterPro" id="IPR001932">
    <property type="entry name" value="PPM-type_phosphatase-like_dom"/>
</dbReference>
<protein>
    <recommendedName>
        <fullName evidence="1">Protein phosphatase</fullName>
        <ecNumber evidence="1">3.1.3.16</ecNumber>
    </recommendedName>
</protein>
<keyword evidence="1" id="KW-0479">Metal-binding</keyword>
<comment type="catalytic activity">
    <reaction evidence="1">
        <text>O-phospho-L-threonyl-[protein] + H2O = L-threonyl-[protein] + phosphate</text>
        <dbReference type="Rhea" id="RHEA:47004"/>
        <dbReference type="Rhea" id="RHEA-COMP:11060"/>
        <dbReference type="Rhea" id="RHEA-COMP:11605"/>
        <dbReference type="ChEBI" id="CHEBI:15377"/>
        <dbReference type="ChEBI" id="CHEBI:30013"/>
        <dbReference type="ChEBI" id="CHEBI:43474"/>
        <dbReference type="ChEBI" id="CHEBI:61977"/>
        <dbReference type="EC" id="3.1.3.16"/>
    </reaction>
</comment>
<dbReference type="Proteomes" id="UP000696485">
    <property type="component" value="Unassembled WGS sequence"/>
</dbReference>
<feature type="domain" description="PPM-type phosphatase" evidence="3">
    <location>
        <begin position="1"/>
        <end position="229"/>
    </location>
</feature>
<dbReference type="GO" id="GO:0046872">
    <property type="term" value="F:metal ion binding"/>
    <property type="evidence" value="ECO:0007669"/>
    <property type="project" value="UniProtKB-UniRule"/>
</dbReference>
<comment type="cofactor">
    <cofactor evidence="1">
        <name>Mn(2+)</name>
        <dbReference type="ChEBI" id="CHEBI:29035"/>
    </cofactor>
</comment>
<organism evidence="4 5">
    <name type="scientific">Podila minutissima</name>
    <dbReference type="NCBI Taxonomy" id="64525"/>
    <lineage>
        <taxon>Eukaryota</taxon>
        <taxon>Fungi</taxon>
        <taxon>Fungi incertae sedis</taxon>
        <taxon>Mucoromycota</taxon>
        <taxon>Mortierellomycotina</taxon>
        <taxon>Mortierellomycetes</taxon>
        <taxon>Mortierellales</taxon>
        <taxon>Mortierellaceae</taxon>
        <taxon>Podila</taxon>
    </lineage>
</organism>
<dbReference type="InterPro" id="IPR036457">
    <property type="entry name" value="PPM-type-like_dom_sf"/>
</dbReference>
<dbReference type="Gene3D" id="3.60.40.10">
    <property type="entry name" value="PPM-type phosphatase domain"/>
    <property type="match status" value="1"/>
</dbReference>
<feature type="compositionally biased region" description="Low complexity" evidence="2">
    <location>
        <begin position="152"/>
        <end position="161"/>
    </location>
</feature>
<dbReference type="InterPro" id="IPR039123">
    <property type="entry name" value="PPTC7"/>
</dbReference>
<dbReference type="EMBL" id="JAAAUY010000596">
    <property type="protein sequence ID" value="KAF9328112.1"/>
    <property type="molecule type" value="Genomic_DNA"/>
</dbReference>
<comment type="caution">
    <text evidence="4">The sequence shown here is derived from an EMBL/GenBank/DDBJ whole genome shotgun (WGS) entry which is preliminary data.</text>
</comment>
<evidence type="ECO:0000259" key="3">
    <source>
        <dbReference type="PROSITE" id="PS51746"/>
    </source>
</evidence>
<dbReference type="SUPFAM" id="SSF81606">
    <property type="entry name" value="PP2C-like"/>
    <property type="match status" value="1"/>
</dbReference>
<feature type="region of interest" description="Disordered" evidence="2">
    <location>
        <begin position="122"/>
        <end position="142"/>
    </location>
</feature>
<keyword evidence="1" id="KW-0904">Protein phosphatase</keyword>
<feature type="non-terminal residue" evidence="4">
    <location>
        <position position="232"/>
    </location>
</feature>
<dbReference type="PROSITE" id="PS51746">
    <property type="entry name" value="PPM_2"/>
    <property type="match status" value="1"/>
</dbReference>
<gene>
    <name evidence="4" type="primary">PPTC7_2</name>
    <name evidence="4" type="ORF">BG006_008654</name>
</gene>
<accession>A0A9P5VJU7</accession>
<keyword evidence="1" id="KW-0460">Magnesium</keyword>
<comment type="catalytic activity">
    <reaction evidence="1">
        <text>O-phospho-L-seryl-[protein] + H2O = L-seryl-[protein] + phosphate</text>
        <dbReference type="Rhea" id="RHEA:20629"/>
        <dbReference type="Rhea" id="RHEA-COMP:9863"/>
        <dbReference type="Rhea" id="RHEA-COMP:11604"/>
        <dbReference type="ChEBI" id="CHEBI:15377"/>
        <dbReference type="ChEBI" id="CHEBI:29999"/>
        <dbReference type="ChEBI" id="CHEBI:43474"/>
        <dbReference type="ChEBI" id="CHEBI:83421"/>
        <dbReference type="EC" id="3.1.3.16"/>
    </reaction>
</comment>
<reference evidence="4" key="1">
    <citation type="journal article" date="2020" name="Fungal Divers.">
        <title>Resolving the Mortierellaceae phylogeny through synthesis of multi-gene phylogenetics and phylogenomics.</title>
        <authorList>
            <person name="Vandepol N."/>
            <person name="Liber J."/>
            <person name="Desiro A."/>
            <person name="Na H."/>
            <person name="Kennedy M."/>
            <person name="Barry K."/>
            <person name="Grigoriev I.V."/>
            <person name="Miller A.N."/>
            <person name="O'Donnell K."/>
            <person name="Stajich J.E."/>
            <person name="Bonito G."/>
        </authorList>
    </citation>
    <scope>NUCLEOTIDE SEQUENCE</scope>
    <source>
        <strain evidence="4">NVP1</strain>
    </source>
</reference>
<comment type="similarity">
    <text evidence="1">Belongs to the PP2C family.</text>
</comment>
<dbReference type="PANTHER" id="PTHR12320">
    <property type="entry name" value="PROTEIN PHOSPHATASE 2C"/>
    <property type="match status" value="1"/>
</dbReference>
<evidence type="ECO:0000256" key="1">
    <source>
        <dbReference type="RuleBase" id="RU366020"/>
    </source>
</evidence>
<feature type="region of interest" description="Disordered" evidence="2">
    <location>
        <begin position="152"/>
        <end position="171"/>
    </location>
</feature>
<dbReference type="EC" id="3.1.3.16" evidence="1"/>
<evidence type="ECO:0000313" key="4">
    <source>
        <dbReference type="EMBL" id="KAF9328112.1"/>
    </source>
</evidence>
<dbReference type="AlphaFoldDB" id="A0A9P5VJU7"/>
<proteinExistence type="inferred from homology"/>
<sequence>SSTACILSLCKITGTLRASNLGDSSFLLIRDKRCIYESPSQQHFWNCPYQLTIVPPGFRSSKSSKKSGTYVQDLPKDAVQSTHQLEDGDVIVLATDGFWDNVFTKETIELVDKELGDIIRDKSHHQAPSSKPSVPPFNHHPLPLQQLSQQLQSEGAQAALGENGPEEIERSPLTAEQVLARVRALSQRLTNTARHISLDPARHTPFSDSAKHLRSGGKVDDITVIVTLVRSI</sequence>
<keyword evidence="5" id="KW-1185">Reference proteome</keyword>
<dbReference type="PANTHER" id="PTHR12320:SF1">
    <property type="entry name" value="PROTEIN PHOSPHATASE PTC7 HOMOLOG"/>
    <property type="match status" value="1"/>
</dbReference>
<evidence type="ECO:0000313" key="5">
    <source>
        <dbReference type="Proteomes" id="UP000696485"/>
    </source>
</evidence>
<name>A0A9P5VJU7_9FUNG</name>